<feature type="repeat" description="WD" evidence="14">
    <location>
        <begin position="395"/>
        <end position="426"/>
    </location>
</feature>
<evidence type="ECO:0000256" key="1">
    <source>
        <dbReference type="ARBA" id="ARBA00004123"/>
    </source>
</evidence>
<name>A0A976M5Z2_THEOR</name>
<dbReference type="PROSITE" id="PS50294">
    <property type="entry name" value="WD_REPEATS_REGION"/>
    <property type="match status" value="2"/>
</dbReference>
<evidence type="ECO:0000256" key="5">
    <source>
        <dbReference type="ARBA" id="ARBA00022664"/>
    </source>
</evidence>
<comment type="similarity">
    <text evidence="3 15">Belongs to the WD repeat PRP19 family.</text>
</comment>
<dbReference type="InterPro" id="IPR003613">
    <property type="entry name" value="Ubox_domain"/>
</dbReference>
<comment type="pathway">
    <text evidence="2 15">Protein modification; protein ubiquitination.</text>
</comment>
<comment type="catalytic activity">
    <reaction evidence="15">
        <text>S-ubiquitinyl-[E2 ubiquitin-conjugating enzyme]-L-cysteine + [acceptor protein]-L-lysine = [E2 ubiquitin-conjugating enzyme]-L-cysteine + N(6)-ubiquitinyl-[acceptor protein]-L-lysine.</text>
        <dbReference type="EC" id="2.3.2.27"/>
    </reaction>
</comment>
<dbReference type="EC" id="2.3.2.27" evidence="15"/>
<dbReference type="GO" id="GO:0000974">
    <property type="term" value="C:Prp19 complex"/>
    <property type="evidence" value="ECO:0007669"/>
    <property type="project" value="UniProtKB-UniRule"/>
</dbReference>
<evidence type="ECO:0000256" key="6">
    <source>
        <dbReference type="ARBA" id="ARBA00022679"/>
    </source>
</evidence>
<evidence type="ECO:0000256" key="3">
    <source>
        <dbReference type="ARBA" id="ARBA00006388"/>
    </source>
</evidence>
<dbReference type="SUPFAM" id="SSF57850">
    <property type="entry name" value="RING/U-box"/>
    <property type="match status" value="1"/>
</dbReference>
<gene>
    <name evidence="18" type="ORF">MACJ_002307</name>
</gene>
<feature type="repeat" description="WD" evidence="14">
    <location>
        <begin position="468"/>
        <end position="500"/>
    </location>
</feature>
<keyword evidence="11 15" id="KW-0508">mRNA splicing</keyword>
<dbReference type="PROSITE" id="PS50082">
    <property type="entry name" value="WD_REPEATS_2"/>
    <property type="match status" value="3"/>
</dbReference>
<evidence type="ECO:0000256" key="10">
    <source>
        <dbReference type="ARBA" id="ARBA00022786"/>
    </source>
</evidence>
<dbReference type="PROSITE" id="PS51698">
    <property type="entry name" value="U_BOX"/>
    <property type="match status" value="1"/>
</dbReference>
<dbReference type="PANTHER" id="PTHR43995">
    <property type="entry name" value="PRE-MRNA-PROCESSING FACTOR 19"/>
    <property type="match status" value="1"/>
</dbReference>
<evidence type="ECO:0000256" key="9">
    <source>
        <dbReference type="ARBA" id="ARBA00022763"/>
    </source>
</evidence>
<keyword evidence="7 15" id="KW-0747">Spliceosome</keyword>
<dbReference type="InterPro" id="IPR055340">
    <property type="entry name" value="RING-Ubox_PRP19"/>
</dbReference>
<evidence type="ECO:0000313" key="18">
    <source>
        <dbReference type="EMBL" id="UKJ89061.2"/>
    </source>
</evidence>
<evidence type="ECO:0000259" key="17">
    <source>
        <dbReference type="PROSITE" id="PS51698"/>
    </source>
</evidence>
<evidence type="ECO:0000256" key="8">
    <source>
        <dbReference type="ARBA" id="ARBA00022737"/>
    </source>
</evidence>
<dbReference type="AlphaFoldDB" id="A0A976M5Z2"/>
<comment type="subunit">
    <text evidence="15">Homotetramer.</text>
</comment>
<comment type="function">
    <text evidence="15">Ubiquitin-protein ligase which is mainly involved pre-mRNA splicing and DNA repair. Required for pre-mRNA splicing as component of the spliceosome.</text>
</comment>
<keyword evidence="13 15" id="KW-0539">Nucleus</keyword>
<evidence type="ECO:0000256" key="15">
    <source>
        <dbReference type="RuleBase" id="RU367101"/>
    </source>
</evidence>
<dbReference type="Proteomes" id="UP000244803">
    <property type="component" value="Chromosome 3"/>
</dbReference>
<dbReference type="Gene3D" id="3.30.40.10">
    <property type="entry name" value="Zinc/RING finger domain, C3HC4 (zinc finger)"/>
    <property type="match status" value="1"/>
</dbReference>
<feature type="repeat" description="WD" evidence="14">
    <location>
        <begin position="247"/>
        <end position="279"/>
    </location>
</feature>
<feature type="domain" description="U-box" evidence="17">
    <location>
        <begin position="1"/>
        <end position="71"/>
    </location>
</feature>
<dbReference type="SMART" id="SM00320">
    <property type="entry name" value="WD40"/>
    <property type="match status" value="6"/>
</dbReference>
<dbReference type="GO" id="GO:0070534">
    <property type="term" value="P:protein K63-linked ubiquitination"/>
    <property type="evidence" value="ECO:0007669"/>
    <property type="project" value="UniProtKB-UniRule"/>
</dbReference>
<dbReference type="Pfam" id="PF00400">
    <property type="entry name" value="WD40"/>
    <property type="match status" value="5"/>
</dbReference>
<keyword evidence="6 15" id="KW-0808">Transferase</keyword>
<evidence type="ECO:0000256" key="12">
    <source>
        <dbReference type="ARBA" id="ARBA00023204"/>
    </source>
</evidence>
<keyword evidence="12 15" id="KW-0234">DNA repair</keyword>
<feature type="coiled-coil region" evidence="16">
    <location>
        <begin position="116"/>
        <end position="143"/>
    </location>
</feature>
<dbReference type="InterPro" id="IPR013083">
    <property type="entry name" value="Znf_RING/FYVE/PHD"/>
</dbReference>
<dbReference type="SUPFAM" id="SSF50978">
    <property type="entry name" value="WD40 repeat-like"/>
    <property type="match status" value="1"/>
</dbReference>
<dbReference type="GO" id="GO:0061630">
    <property type="term" value="F:ubiquitin protein ligase activity"/>
    <property type="evidence" value="ECO:0007669"/>
    <property type="project" value="UniProtKB-UniRule"/>
</dbReference>
<dbReference type="OrthoDB" id="687049at2759"/>
<dbReference type="SMART" id="SM00504">
    <property type="entry name" value="Ubox"/>
    <property type="match status" value="1"/>
</dbReference>
<evidence type="ECO:0000256" key="16">
    <source>
        <dbReference type="SAM" id="Coils"/>
    </source>
</evidence>
<keyword evidence="10 15" id="KW-0833">Ubl conjugation pathway</keyword>
<evidence type="ECO:0000313" key="19">
    <source>
        <dbReference type="Proteomes" id="UP000244803"/>
    </source>
</evidence>
<keyword evidence="18" id="KW-0012">Acyltransferase</keyword>
<keyword evidence="9 15" id="KW-0227">DNA damage</keyword>
<comment type="subcellular location">
    <subcellularLocation>
        <location evidence="1 15">Nucleus</location>
    </subcellularLocation>
</comment>
<dbReference type="PANTHER" id="PTHR43995:SF1">
    <property type="entry name" value="PRE-MRNA-PROCESSING FACTOR 19"/>
    <property type="match status" value="1"/>
</dbReference>
<dbReference type="CDD" id="cd16656">
    <property type="entry name" value="RING-Ubox_PRP19"/>
    <property type="match status" value="1"/>
</dbReference>
<keyword evidence="5 15" id="KW-0507">mRNA processing</keyword>
<dbReference type="FunFam" id="3.30.40.10:FF:000027">
    <property type="entry name" value="Pre-mRNA-processing factor 19, putative"/>
    <property type="match status" value="1"/>
</dbReference>
<evidence type="ECO:0000256" key="2">
    <source>
        <dbReference type="ARBA" id="ARBA00004906"/>
    </source>
</evidence>
<keyword evidence="8" id="KW-0677">Repeat</keyword>
<accession>A0A976M5Z2</accession>
<evidence type="ECO:0000256" key="11">
    <source>
        <dbReference type="ARBA" id="ARBA00023187"/>
    </source>
</evidence>
<proteinExistence type="inferred from homology"/>
<dbReference type="GO" id="GO:0006281">
    <property type="term" value="P:DNA repair"/>
    <property type="evidence" value="ECO:0007669"/>
    <property type="project" value="UniProtKB-KW"/>
</dbReference>
<keyword evidence="4 14" id="KW-0853">WD repeat</keyword>
<dbReference type="InterPro" id="IPR015943">
    <property type="entry name" value="WD40/YVTN_repeat-like_dom_sf"/>
</dbReference>
<dbReference type="GO" id="GO:0005737">
    <property type="term" value="C:cytoplasm"/>
    <property type="evidence" value="ECO:0007669"/>
    <property type="project" value="TreeGrafter"/>
</dbReference>
<dbReference type="InterPro" id="IPR036322">
    <property type="entry name" value="WD40_repeat_dom_sf"/>
</dbReference>
<evidence type="ECO:0000256" key="14">
    <source>
        <dbReference type="PROSITE-ProRule" id="PRU00221"/>
    </source>
</evidence>
<evidence type="ECO:0000256" key="4">
    <source>
        <dbReference type="ARBA" id="ARBA00022574"/>
    </source>
</evidence>
<protein>
    <recommendedName>
        <fullName evidence="15">Pre-mRNA-processing factor 19</fullName>
        <ecNumber evidence="15">2.3.2.27</ecNumber>
    </recommendedName>
</protein>
<sequence length="500" mass="55137">MSFLCSISGVPPEEPCLSKTGYVFERRLIEKHLEESQVCPATGEPLTLQDLIPIKDSSIVKPRHNTANSIPGLLSLLQSEWDALALETHGLRAHVDEVRKQLSFSLYQHDAATRVIARLIKQRDRALSEVESLKEQLVQFRASYDVNALEMGLDEPAMERIQQLAKLLLADRKKRDLSNYSNPEKLGGFKCRGEYRVHSSTVPGVSCVTLDRSVQSEGLEDSFCFSGGNDGSIVYFDVSNQKTASVLNGHVKRVNALLSHNADRILLSGADDKLIKVWKEFDSEFKCVSVFKHHKAPVKYLSLHPSGEYFLSLCSDGVWSLNELDSCKIVKVFKDVPKCSALKFHPDGLIALGCSSGSLHIWDVRESSMKDPLAADGGTVNGTTNGAGESNWVDLDVSENGYYLASATDGGVVSLWDLRKQKVVTTADCNVNVTRVKFDQSGNYLGVASTKVELLEVNRANLSSLGVLEGHTGPVTDLEFGPFSRFILTTSMDKSLRLFY</sequence>
<dbReference type="Gene3D" id="2.130.10.10">
    <property type="entry name" value="YVTN repeat-like/Quinoprotein amine dehydrogenase"/>
    <property type="match status" value="1"/>
</dbReference>
<dbReference type="Pfam" id="PF04564">
    <property type="entry name" value="U-box"/>
    <property type="match status" value="1"/>
</dbReference>
<keyword evidence="16" id="KW-0175">Coiled coil</keyword>
<dbReference type="InterPro" id="IPR038959">
    <property type="entry name" value="Prp19"/>
</dbReference>
<reference evidence="18" key="1">
    <citation type="submission" date="2022-07" db="EMBL/GenBank/DDBJ databases">
        <title>Evaluation of T. orientalis genome assembly methods using nanopore sequencing and analysis of variation between genomes.</title>
        <authorList>
            <person name="Yam J."/>
            <person name="Micallef M.L."/>
            <person name="Liu M."/>
            <person name="Djordjevic S.P."/>
            <person name="Bogema D.R."/>
            <person name="Jenkins C."/>
        </authorList>
    </citation>
    <scope>NUCLEOTIDE SEQUENCE</scope>
    <source>
        <strain evidence="18">Fish Creek</strain>
    </source>
</reference>
<evidence type="ECO:0000256" key="7">
    <source>
        <dbReference type="ARBA" id="ARBA00022728"/>
    </source>
</evidence>
<dbReference type="Pfam" id="PF08606">
    <property type="entry name" value="Prp19"/>
    <property type="match status" value="1"/>
</dbReference>
<dbReference type="GO" id="GO:0071006">
    <property type="term" value="C:U2-type catalytic step 1 spliceosome"/>
    <property type="evidence" value="ECO:0007669"/>
    <property type="project" value="TreeGrafter"/>
</dbReference>
<evidence type="ECO:0000256" key="13">
    <source>
        <dbReference type="ARBA" id="ARBA00023242"/>
    </source>
</evidence>
<organism evidence="18 19">
    <name type="scientific">Theileria orientalis</name>
    <dbReference type="NCBI Taxonomy" id="68886"/>
    <lineage>
        <taxon>Eukaryota</taxon>
        <taxon>Sar</taxon>
        <taxon>Alveolata</taxon>
        <taxon>Apicomplexa</taxon>
        <taxon>Aconoidasida</taxon>
        <taxon>Piroplasmida</taxon>
        <taxon>Theileriidae</taxon>
        <taxon>Theileria</taxon>
    </lineage>
</organism>
<dbReference type="InterPro" id="IPR013915">
    <property type="entry name" value="Prp19_cc"/>
</dbReference>
<dbReference type="EMBL" id="CP056066">
    <property type="protein sequence ID" value="UKJ89061.2"/>
    <property type="molecule type" value="Genomic_DNA"/>
</dbReference>
<dbReference type="GO" id="GO:0000398">
    <property type="term" value="P:mRNA splicing, via spliceosome"/>
    <property type="evidence" value="ECO:0007669"/>
    <property type="project" value="InterPro"/>
</dbReference>
<dbReference type="InterPro" id="IPR001680">
    <property type="entry name" value="WD40_rpt"/>
</dbReference>